<dbReference type="Pfam" id="PF08914">
    <property type="entry name" value="Myb_Rap1"/>
    <property type="match status" value="1"/>
</dbReference>
<dbReference type="EMBL" id="RCMK01000005">
    <property type="protein sequence ID" value="KAG2955433.1"/>
    <property type="molecule type" value="Genomic_DNA"/>
</dbReference>
<dbReference type="InterPro" id="IPR015010">
    <property type="entry name" value="TERF2IP_Myb"/>
</dbReference>
<evidence type="ECO:0000256" key="2">
    <source>
        <dbReference type="ARBA" id="ARBA00004574"/>
    </source>
</evidence>
<dbReference type="VEuPathDB" id="FungiDB:PC110_g965"/>
<evidence type="ECO:0000313" key="20">
    <source>
        <dbReference type="Proteomes" id="UP000251314"/>
    </source>
</evidence>
<dbReference type="PANTHER" id="PTHR16466:SF6">
    <property type="entry name" value="TELOMERIC REPEAT-BINDING FACTOR 2-INTERACTING PROTEIN 1"/>
    <property type="match status" value="1"/>
</dbReference>
<dbReference type="GO" id="GO:0031848">
    <property type="term" value="P:protection from non-homologous end joining at telomere"/>
    <property type="evidence" value="ECO:0007669"/>
    <property type="project" value="TreeGrafter"/>
</dbReference>
<feature type="compositionally biased region" description="Polar residues" evidence="12">
    <location>
        <begin position="326"/>
        <end position="335"/>
    </location>
</feature>
<dbReference type="AlphaFoldDB" id="A0A329T2J8"/>
<evidence type="ECO:0000256" key="7">
    <source>
        <dbReference type="ARBA" id="ARBA00023015"/>
    </source>
</evidence>
<dbReference type="InterPro" id="IPR036420">
    <property type="entry name" value="BRCT_dom_sf"/>
</dbReference>
<keyword evidence="7" id="KW-0805">Transcription regulation</keyword>
<proteinExistence type="inferred from homology"/>
<feature type="region of interest" description="Disordered" evidence="12">
    <location>
        <begin position="178"/>
        <end position="265"/>
    </location>
</feature>
<keyword evidence="8" id="KW-0010">Activator</keyword>
<dbReference type="PANTHER" id="PTHR16466">
    <property type="entry name" value="TELOMERE REPEAT-BINDING FACTOR 2-INTERACTING PROTEIN 1"/>
    <property type="match status" value="1"/>
</dbReference>
<dbReference type="SUPFAM" id="SSF46689">
    <property type="entry name" value="Homeodomain-like"/>
    <property type="match status" value="1"/>
</dbReference>
<protein>
    <recommendedName>
        <fullName evidence="4">Telomeric repeat-binding factor 2-interacting protein 1</fullName>
    </recommendedName>
    <alternativeName>
        <fullName evidence="11">Repressor/activator protein 1 homolog</fullName>
    </alternativeName>
</protein>
<evidence type="ECO:0000256" key="6">
    <source>
        <dbReference type="ARBA" id="ARBA00022895"/>
    </source>
</evidence>
<keyword evidence="20" id="KW-1185">Reference proteome</keyword>
<dbReference type="GO" id="GO:0070187">
    <property type="term" value="C:shelterin complex"/>
    <property type="evidence" value="ECO:0007669"/>
    <property type="project" value="TreeGrafter"/>
</dbReference>
<dbReference type="InterPro" id="IPR001357">
    <property type="entry name" value="BRCT_dom"/>
</dbReference>
<evidence type="ECO:0000313" key="18">
    <source>
        <dbReference type="EMBL" id="KAG3229305.1"/>
    </source>
</evidence>
<evidence type="ECO:0000256" key="12">
    <source>
        <dbReference type="SAM" id="MobiDB-lite"/>
    </source>
</evidence>
<evidence type="ECO:0000256" key="4">
    <source>
        <dbReference type="ARBA" id="ARBA00017805"/>
    </source>
</evidence>
<name>A0A329T2J8_9STRA</name>
<keyword evidence="10" id="KW-0539">Nucleus</keyword>
<dbReference type="GO" id="GO:0005654">
    <property type="term" value="C:nucleoplasm"/>
    <property type="evidence" value="ECO:0007669"/>
    <property type="project" value="UniProtKB-ARBA"/>
</dbReference>
<dbReference type="Proteomes" id="UP000760860">
    <property type="component" value="Unassembled WGS sequence"/>
</dbReference>
<evidence type="ECO:0000259" key="13">
    <source>
        <dbReference type="PROSITE" id="PS50172"/>
    </source>
</evidence>
<evidence type="ECO:0000313" key="15">
    <source>
        <dbReference type="EMBL" id="KAG2944131.1"/>
    </source>
</evidence>
<organism evidence="19 20">
    <name type="scientific">Phytophthora cactorum</name>
    <dbReference type="NCBI Taxonomy" id="29920"/>
    <lineage>
        <taxon>Eukaryota</taxon>
        <taxon>Sar</taxon>
        <taxon>Stramenopiles</taxon>
        <taxon>Oomycota</taxon>
        <taxon>Peronosporomycetes</taxon>
        <taxon>Peronosporales</taxon>
        <taxon>Peronosporaceae</taxon>
        <taxon>Phytophthora</taxon>
    </lineage>
</organism>
<dbReference type="GO" id="GO:0010833">
    <property type="term" value="P:telomere maintenance via telomere lengthening"/>
    <property type="evidence" value="ECO:0007669"/>
    <property type="project" value="TreeGrafter"/>
</dbReference>
<dbReference type="Gene3D" id="1.10.10.60">
    <property type="entry name" value="Homeodomain-like"/>
    <property type="match status" value="1"/>
</dbReference>
<keyword evidence="5" id="KW-0158">Chromosome</keyword>
<evidence type="ECO:0000256" key="5">
    <source>
        <dbReference type="ARBA" id="ARBA00022454"/>
    </source>
</evidence>
<dbReference type="InterPro" id="IPR039595">
    <property type="entry name" value="TE2IP/Rap1"/>
</dbReference>
<dbReference type="Proteomes" id="UP000251314">
    <property type="component" value="Unassembled WGS sequence"/>
</dbReference>
<accession>A0A329T2J8</accession>
<dbReference type="GO" id="GO:0042162">
    <property type="term" value="F:telomeric DNA binding"/>
    <property type="evidence" value="ECO:0007669"/>
    <property type="project" value="TreeGrafter"/>
</dbReference>
<reference evidence="19 20" key="1">
    <citation type="submission" date="2018-01" db="EMBL/GenBank/DDBJ databases">
        <title>Draft genome of the strawberry crown rot pathogen Phytophthora cactorum.</title>
        <authorList>
            <person name="Armitage A.D."/>
            <person name="Lysoe E."/>
            <person name="Nellist C.F."/>
            <person name="Harrison R.J."/>
            <person name="Brurberg M.B."/>
        </authorList>
    </citation>
    <scope>NUCLEOTIDE SEQUENCE [LARGE SCALE GENOMIC DNA]</scope>
    <source>
        <strain evidence="19 20">10300</strain>
    </source>
</reference>
<evidence type="ECO:0000256" key="11">
    <source>
        <dbReference type="ARBA" id="ARBA00032471"/>
    </source>
</evidence>
<evidence type="ECO:0000256" key="8">
    <source>
        <dbReference type="ARBA" id="ARBA00023159"/>
    </source>
</evidence>
<evidence type="ECO:0000256" key="1">
    <source>
        <dbReference type="ARBA" id="ARBA00004123"/>
    </source>
</evidence>
<dbReference type="Proteomes" id="UP000736787">
    <property type="component" value="Unassembled WGS sequence"/>
</dbReference>
<dbReference type="EMBL" id="RCML01000005">
    <property type="protein sequence ID" value="KAG3000000.1"/>
    <property type="molecule type" value="Genomic_DNA"/>
</dbReference>
<reference evidence="14" key="2">
    <citation type="submission" date="2018-10" db="EMBL/GenBank/DDBJ databases">
        <title>Effector identification in a new, highly contiguous assembly of the strawberry crown rot pathogen Phytophthora cactorum.</title>
        <authorList>
            <person name="Armitage A.D."/>
            <person name="Nellist C.F."/>
            <person name="Bates H."/>
            <person name="Vickerstaff R.J."/>
            <person name="Harrison R.J."/>
        </authorList>
    </citation>
    <scope>NUCLEOTIDE SEQUENCE</scope>
    <source>
        <strain evidence="14">15-7</strain>
        <strain evidence="15">4032</strain>
        <strain evidence="16">4040</strain>
        <strain evidence="17">P415</strain>
        <strain evidence="18">P421</strain>
    </source>
</reference>
<dbReference type="Proteomes" id="UP000735874">
    <property type="component" value="Unassembled WGS sequence"/>
</dbReference>
<dbReference type="Proteomes" id="UP000774804">
    <property type="component" value="Unassembled WGS sequence"/>
</dbReference>
<sequence length="451" mass="50023">MAPSENALLFDGLKFFLTRTLSRDDAAELQRLIEQHGGVVSSSSAGATELVDYDKMDSWRPEWVSKDFIKDSVASGKLHNPAKYSGVVFSSRSAELHLKGRVQYSVEDDARLLHFAKLRGWQSMKSMPASAWKLAENDHVTNHTWQSMHEHFKKQLQSKTSKEQRAILARASEIIRTRLQRQEDQEEREQAAGMSPSTSVQETSVPTTPACTGSAAARGAPSTPATSSPLRRPKGERARQKRKRTSPEPSPATGEEAKDDGGNADITSGAVYFRSVLTEMAEDSTKRARLQALFRTAMVEGSRRRQESNSESVVSDSRESEEPTQILAQEDSNISRAERQQASEMAVQRATESETDEIICRLQLEANQQMTAVVHALYYCSGDADMARTFLKGASPLGMWSPEDDLLLVNLVVEENIDRSAVDAAVARGDFASMQVPRDTNAILDRVQFLR</sequence>
<evidence type="ECO:0000313" key="17">
    <source>
        <dbReference type="EMBL" id="KAG3000000.1"/>
    </source>
</evidence>
<dbReference type="EMBL" id="RCMV01000002">
    <property type="protein sequence ID" value="KAG3229305.1"/>
    <property type="molecule type" value="Genomic_DNA"/>
</dbReference>
<comment type="similarity">
    <text evidence="3">Belongs to the RAP1 family.</text>
</comment>
<dbReference type="Gene3D" id="3.40.50.10190">
    <property type="entry name" value="BRCT domain"/>
    <property type="match status" value="1"/>
</dbReference>
<dbReference type="InterPro" id="IPR009057">
    <property type="entry name" value="Homeodomain-like_sf"/>
</dbReference>
<gene>
    <name evidence="19" type="ORF">PC110_g965</name>
    <name evidence="14" type="ORF">PC113_g806</name>
    <name evidence="15" type="ORF">PC115_g499</name>
    <name evidence="16" type="ORF">PC117_g464</name>
    <name evidence="17" type="ORF">PC118_g471</name>
    <name evidence="18" type="ORF">PC129_g162</name>
</gene>
<dbReference type="OrthoDB" id="435460at2759"/>
<evidence type="ECO:0000256" key="9">
    <source>
        <dbReference type="ARBA" id="ARBA00023163"/>
    </source>
</evidence>
<dbReference type="PROSITE" id="PS50172">
    <property type="entry name" value="BRCT"/>
    <property type="match status" value="1"/>
</dbReference>
<feature type="compositionally biased region" description="Polar residues" evidence="12">
    <location>
        <begin position="195"/>
        <end position="211"/>
    </location>
</feature>
<evidence type="ECO:0000313" key="19">
    <source>
        <dbReference type="EMBL" id="RAW42864.1"/>
    </source>
</evidence>
<evidence type="ECO:0000256" key="3">
    <source>
        <dbReference type="ARBA" id="ARBA00010467"/>
    </source>
</evidence>
<dbReference type="EMBL" id="MJFZ01000010">
    <property type="protein sequence ID" value="RAW42864.1"/>
    <property type="molecule type" value="Genomic_DNA"/>
</dbReference>
<evidence type="ECO:0000256" key="10">
    <source>
        <dbReference type="ARBA" id="ARBA00023242"/>
    </source>
</evidence>
<comment type="subcellular location">
    <subcellularLocation>
        <location evidence="2">Chromosome</location>
        <location evidence="2">Telomere</location>
    </subcellularLocation>
    <subcellularLocation>
        <location evidence="1">Nucleus</location>
    </subcellularLocation>
</comment>
<dbReference type="Proteomes" id="UP000697107">
    <property type="component" value="Unassembled WGS sequence"/>
</dbReference>
<keyword evidence="6" id="KW-0779">Telomere</keyword>
<dbReference type="EMBL" id="RCMG01000008">
    <property type="protein sequence ID" value="KAG2868765.1"/>
    <property type="molecule type" value="Genomic_DNA"/>
</dbReference>
<dbReference type="FunFam" id="1.10.10.60:FF:000246">
    <property type="entry name" value="Telomeric repeat-binding factor 2-interacting protein 1"/>
    <property type="match status" value="1"/>
</dbReference>
<feature type="region of interest" description="Disordered" evidence="12">
    <location>
        <begin position="298"/>
        <end position="335"/>
    </location>
</feature>
<dbReference type="Pfam" id="PF16589">
    <property type="entry name" value="BRCT_2"/>
    <property type="match status" value="1"/>
</dbReference>
<feature type="domain" description="BRCT" evidence="13">
    <location>
        <begin position="5"/>
        <end position="64"/>
    </location>
</feature>
<dbReference type="CDD" id="cd11655">
    <property type="entry name" value="rap1_myb-like"/>
    <property type="match status" value="1"/>
</dbReference>
<comment type="caution">
    <text evidence="19">The sequence shown here is derived from an EMBL/GenBank/DDBJ whole genome shotgun (WGS) entry which is preliminary data.</text>
</comment>
<dbReference type="SUPFAM" id="SSF52113">
    <property type="entry name" value="BRCT domain"/>
    <property type="match status" value="1"/>
</dbReference>
<dbReference type="EMBL" id="RCMI01000005">
    <property type="protein sequence ID" value="KAG2944131.1"/>
    <property type="molecule type" value="Genomic_DNA"/>
</dbReference>
<evidence type="ECO:0000313" key="14">
    <source>
        <dbReference type="EMBL" id="KAG2868765.1"/>
    </source>
</evidence>
<keyword evidence="9" id="KW-0804">Transcription</keyword>
<evidence type="ECO:0000313" key="16">
    <source>
        <dbReference type="EMBL" id="KAG2955433.1"/>
    </source>
</evidence>